<name>A0A552IJZ0_9CHRO</name>
<dbReference type="PANTHER" id="PTHR39550">
    <property type="entry name" value="SLL0658 PROTEIN"/>
    <property type="match status" value="1"/>
</dbReference>
<accession>A0A552IJZ0</accession>
<dbReference type="Pfam" id="PF11848">
    <property type="entry name" value="DUF3368"/>
    <property type="match status" value="1"/>
</dbReference>
<dbReference type="AlphaFoldDB" id="A0A552IJZ0"/>
<organism evidence="1 2">
    <name type="scientific">Microcystis novacekii Mn_MB_F_20050700_S1D</name>
    <dbReference type="NCBI Taxonomy" id="2486266"/>
    <lineage>
        <taxon>Bacteria</taxon>
        <taxon>Bacillati</taxon>
        <taxon>Cyanobacteriota</taxon>
        <taxon>Cyanophyceae</taxon>
        <taxon>Oscillatoriophycideae</taxon>
        <taxon>Chroococcales</taxon>
        <taxon>Microcystaceae</taxon>
        <taxon>Microcystis</taxon>
    </lineage>
</organism>
<protein>
    <submittedName>
        <fullName evidence="1">DUF3368 domain-containing protein</fullName>
    </submittedName>
</protein>
<dbReference type="InterPro" id="IPR021799">
    <property type="entry name" value="PIN-like_prokaryotic"/>
</dbReference>
<dbReference type="Proteomes" id="UP000319191">
    <property type="component" value="Unassembled WGS sequence"/>
</dbReference>
<reference evidence="1 2" key="1">
    <citation type="submission" date="2019-01" db="EMBL/GenBank/DDBJ databases">
        <title>Coherence of Microcystis species and biogeography revealed through population genomics.</title>
        <authorList>
            <person name="Perez-Carrascal O.M."/>
            <person name="Terrat Y."/>
            <person name="Giani A."/>
            <person name="Fortin N."/>
            <person name="Tromas N."/>
            <person name="Shapiro B.J."/>
        </authorList>
    </citation>
    <scope>NUCLEOTIDE SEQUENCE [LARGE SCALE GENOMIC DNA]</scope>
    <source>
        <strain evidence="1">Mn_MB_F_20050700_S1D</strain>
    </source>
</reference>
<dbReference type="EMBL" id="SFAV01000270">
    <property type="protein sequence ID" value="TRU83794.1"/>
    <property type="molecule type" value="Genomic_DNA"/>
</dbReference>
<comment type="caution">
    <text evidence="1">The sequence shown here is derived from an EMBL/GenBank/DDBJ whole genome shotgun (WGS) entry which is preliminary data.</text>
</comment>
<gene>
    <name evidence="1" type="ORF">EWV54_19405</name>
</gene>
<dbReference type="PANTHER" id="PTHR39550:SF1">
    <property type="entry name" value="SLL0658 PROTEIN"/>
    <property type="match status" value="1"/>
</dbReference>
<evidence type="ECO:0000313" key="2">
    <source>
        <dbReference type="Proteomes" id="UP000319191"/>
    </source>
</evidence>
<sequence>MQHFCSNTTPLSELAKVGQLNLLQKLFGKIIIPQEVYNEVTTGNHRAASVVPTAQWIEVFTIQSPAQLSQLQIQFKLDLGEAATIILAEELKANRVLIDEKLGRKVAQSRNLPVTGTIGLLLIAKKKGIIIEVKPILEQFLSQGKRISPILYQEILGMAEES</sequence>
<evidence type="ECO:0000313" key="1">
    <source>
        <dbReference type="EMBL" id="TRU83794.1"/>
    </source>
</evidence>
<proteinExistence type="predicted"/>